<dbReference type="PANTHER" id="PTHR43267:SF1">
    <property type="entry name" value="TRNA THREONYLCARBAMOYLADENOSINE DEHYDRATASE"/>
    <property type="match status" value="1"/>
</dbReference>
<accession>A0A8S0XC64</accession>
<gene>
    <name evidence="3" type="ORF">DEACI_2556</name>
    <name evidence="2" type="ORF">DEACI_2748</name>
</gene>
<dbReference type="SUPFAM" id="SSF69572">
    <property type="entry name" value="Activating enzymes of the ubiquitin-like proteins"/>
    <property type="match status" value="1"/>
</dbReference>
<dbReference type="RefSeq" id="WP_240985510.1">
    <property type="nucleotide sequence ID" value="NZ_CDGJ01000078.1"/>
</dbReference>
<evidence type="ECO:0000259" key="1">
    <source>
        <dbReference type="Pfam" id="PF00899"/>
    </source>
</evidence>
<dbReference type="GO" id="GO:0008641">
    <property type="term" value="F:ubiquitin-like modifier activating enzyme activity"/>
    <property type="evidence" value="ECO:0007669"/>
    <property type="project" value="InterPro"/>
</dbReference>
<dbReference type="Pfam" id="PF00899">
    <property type="entry name" value="ThiF"/>
    <property type="match status" value="1"/>
</dbReference>
<organism evidence="2">
    <name type="scientific">Acididesulfobacillus acetoxydans</name>
    <dbReference type="NCBI Taxonomy" id="1561005"/>
    <lineage>
        <taxon>Bacteria</taxon>
        <taxon>Bacillati</taxon>
        <taxon>Bacillota</taxon>
        <taxon>Clostridia</taxon>
        <taxon>Eubacteriales</taxon>
        <taxon>Peptococcaceae</taxon>
        <taxon>Acididesulfobacillus</taxon>
    </lineage>
</organism>
<proteinExistence type="predicted"/>
<dbReference type="KEGG" id="aacx:DEACI_2748"/>
<keyword evidence="4" id="KW-1185">Reference proteome</keyword>
<dbReference type="AlphaFoldDB" id="A0A8S0XC64"/>
<dbReference type="GO" id="GO:0061504">
    <property type="term" value="P:cyclic threonylcarbamoyladenosine biosynthetic process"/>
    <property type="evidence" value="ECO:0007669"/>
    <property type="project" value="TreeGrafter"/>
</dbReference>
<reference evidence="2" key="2">
    <citation type="submission" date="2020-01" db="EMBL/GenBank/DDBJ databases">
        <authorList>
            <person name="Hornung B."/>
        </authorList>
    </citation>
    <scope>NUCLEOTIDE SEQUENCE</scope>
    <source>
        <strain evidence="2">PacBioINE</strain>
    </source>
</reference>
<sequence>MQHRFSRTELLIGADGLAKLDQSTVTLFGVGGVGSYTAEALARAGVGHLILVDYDDICLTNINRQVHALRSTVGKAKAEVMKARILEINPQARVEAIKEFYAAEKADRFLTLRPDYVVDAIDTVAGKVSLVKECLGRGIPLIASMGAGNRLSAANYRVADISETSGDPLAKAMRKLLRQEGITRGLKVVFSPDLPLTPLAVEADCRNNCICPGGEAHCAQKRQIPGSISFVPSVVGLLLAGEVVRDLLRS</sequence>
<evidence type="ECO:0000313" key="3">
    <source>
        <dbReference type="EMBL" id="CEJ08081.1"/>
    </source>
</evidence>
<dbReference type="PANTHER" id="PTHR43267">
    <property type="entry name" value="TRNA THREONYLCARBAMOYLADENOSINE DEHYDRATASE"/>
    <property type="match status" value="1"/>
</dbReference>
<dbReference type="InterPro" id="IPR000594">
    <property type="entry name" value="ThiF_NAD_FAD-bd"/>
</dbReference>
<dbReference type="EMBL" id="CDGJ01000078">
    <property type="protein sequence ID" value="CEJ08081.1"/>
    <property type="molecule type" value="Genomic_DNA"/>
</dbReference>
<dbReference type="InterPro" id="IPR035985">
    <property type="entry name" value="Ubiquitin-activating_enz"/>
</dbReference>
<dbReference type="Proteomes" id="UP001071230">
    <property type="component" value="Unassembled WGS sequence"/>
</dbReference>
<name>A0A8S0XC64_9FIRM</name>
<reference evidence="3" key="1">
    <citation type="submission" date="2014-11" db="EMBL/GenBank/DDBJ databases">
        <authorList>
            <person name="Hornung B.V."/>
        </authorList>
    </citation>
    <scope>NUCLEOTIDE SEQUENCE</scope>
    <source>
        <strain evidence="3">INE</strain>
    </source>
</reference>
<dbReference type="FunFam" id="3.40.50.720:FF:000141">
    <property type="entry name" value="tRNA threonylcarbamoyladenosine dehydratase"/>
    <property type="match status" value="1"/>
</dbReference>
<dbReference type="CDD" id="cd00755">
    <property type="entry name" value="YgdL_like"/>
    <property type="match status" value="1"/>
</dbReference>
<dbReference type="EMBL" id="LR746496">
    <property type="protein sequence ID" value="CAA7602076.1"/>
    <property type="molecule type" value="Genomic_DNA"/>
</dbReference>
<protein>
    <submittedName>
        <fullName evidence="3">Dinucleotide-utilizing enzyme possibly involved in molybdopterin or thiamin biosynthesis</fullName>
    </submittedName>
    <submittedName>
        <fullName evidence="2">NAD(P)-binding domain protein</fullName>
    </submittedName>
</protein>
<dbReference type="Proteomes" id="UP000836597">
    <property type="component" value="Chromosome"/>
</dbReference>
<evidence type="ECO:0000313" key="2">
    <source>
        <dbReference type="EMBL" id="CAA7602076.1"/>
    </source>
</evidence>
<dbReference type="InterPro" id="IPR045886">
    <property type="entry name" value="ThiF/MoeB/HesA"/>
</dbReference>
<dbReference type="GO" id="GO:0061503">
    <property type="term" value="F:tRNA threonylcarbamoyladenosine dehydratase"/>
    <property type="evidence" value="ECO:0007669"/>
    <property type="project" value="TreeGrafter"/>
</dbReference>
<evidence type="ECO:0000313" key="4">
    <source>
        <dbReference type="Proteomes" id="UP001071230"/>
    </source>
</evidence>
<dbReference type="Gene3D" id="3.40.50.720">
    <property type="entry name" value="NAD(P)-binding Rossmann-like Domain"/>
    <property type="match status" value="1"/>
</dbReference>
<feature type="domain" description="THIF-type NAD/FAD binding fold" evidence="1">
    <location>
        <begin position="10"/>
        <end position="247"/>
    </location>
</feature>